<dbReference type="RefSeq" id="XP_019050965.1">
    <property type="nucleotide sequence ID" value="XM_019188087.1"/>
</dbReference>
<reference evidence="12" key="2">
    <citation type="submission" date="2013-07" db="EMBL/GenBank/DDBJ databases">
        <authorList>
            <consortium name="The Broad Institute Genome Sequencing Platform"/>
            <person name="Cuomo C."/>
            <person name="Litvintseva A."/>
            <person name="Chen Y."/>
            <person name="Heitman J."/>
            <person name="Sun S."/>
            <person name="Springer D."/>
            <person name="Dromer F."/>
            <person name="Young S.K."/>
            <person name="Zeng Q."/>
            <person name="Gargeya S."/>
            <person name="Fitzgerald M."/>
            <person name="Abouelleil A."/>
            <person name="Alvarado L."/>
            <person name="Berlin A.M."/>
            <person name="Chapman S.B."/>
            <person name="Dewar J."/>
            <person name="Goldberg J."/>
            <person name="Griggs A."/>
            <person name="Gujja S."/>
            <person name="Hansen M."/>
            <person name="Howarth C."/>
            <person name="Imamovic A."/>
            <person name="Larimer J."/>
            <person name="McCowan C."/>
            <person name="Murphy C."/>
            <person name="Pearson M."/>
            <person name="Priest M."/>
            <person name="Roberts A."/>
            <person name="Saif S."/>
            <person name="Shea T."/>
            <person name="Sykes S."/>
            <person name="Wortman J."/>
            <person name="Nusbaum C."/>
            <person name="Birren B."/>
        </authorList>
    </citation>
    <scope>NUCLEOTIDE SEQUENCE</scope>
    <source>
        <strain evidence="12">CBS 10118</strain>
    </source>
</reference>
<name>A0A1B9GG28_9TREE</name>
<evidence type="ECO:0000256" key="4">
    <source>
        <dbReference type="ARBA" id="ARBA00022692"/>
    </source>
</evidence>
<feature type="transmembrane region" description="Helical" evidence="9">
    <location>
        <begin position="143"/>
        <end position="161"/>
    </location>
</feature>
<feature type="transmembrane region" description="Helical" evidence="9">
    <location>
        <begin position="236"/>
        <end position="253"/>
    </location>
</feature>
<evidence type="ECO:0000256" key="9">
    <source>
        <dbReference type="SAM" id="Phobius"/>
    </source>
</evidence>
<dbReference type="VEuPathDB" id="FungiDB:I302_01408"/>
<dbReference type="InterPro" id="IPR005829">
    <property type="entry name" value="Sugar_transporter_CS"/>
</dbReference>
<dbReference type="AlphaFoldDB" id="A0A1B9GG28"/>
<feature type="transmembrane region" description="Helical" evidence="9">
    <location>
        <begin position="358"/>
        <end position="379"/>
    </location>
</feature>
<evidence type="ECO:0000256" key="3">
    <source>
        <dbReference type="ARBA" id="ARBA00022448"/>
    </source>
</evidence>
<feature type="transmembrane region" description="Helical" evidence="9">
    <location>
        <begin position="418"/>
        <end position="440"/>
    </location>
</feature>
<dbReference type="Proteomes" id="UP000092730">
    <property type="component" value="Chromosome 1"/>
</dbReference>
<evidence type="ECO:0000313" key="11">
    <source>
        <dbReference type="EMBL" id="OCF29895.1"/>
    </source>
</evidence>
<evidence type="ECO:0000256" key="1">
    <source>
        <dbReference type="ARBA" id="ARBA00004141"/>
    </source>
</evidence>
<comment type="similarity">
    <text evidence="2 8">Belongs to the major facilitator superfamily. Sugar transporter (TC 2.A.1.1) family.</text>
</comment>
<dbReference type="InterPro" id="IPR036259">
    <property type="entry name" value="MFS_trans_sf"/>
</dbReference>
<dbReference type="Gene3D" id="1.20.1250.20">
    <property type="entry name" value="MFS general substrate transporter like domains"/>
    <property type="match status" value="1"/>
</dbReference>
<feature type="transmembrane region" description="Helical" evidence="9">
    <location>
        <begin position="202"/>
        <end position="224"/>
    </location>
</feature>
<evidence type="ECO:0000313" key="13">
    <source>
        <dbReference type="Proteomes" id="UP000092730"/>
    </source>
</evidence>
<organism evidence="11">
    <name type="scientific">Kwoniella bestiolae CBS 10118</name>
    <dbReference type="NCBI Taxonomy" id="1296100"/>
    <lineage>
        <taxon>Eukaryota</taxon>
        <taxon>Fungi</taxon>
        <taxon>Dikarya</taxon>
        <taxon>Basidiomycota</taxon>
        <taxon>Agaricomycotina</taxon>
        <taxon>Tremellomycetes</taxon>
        <taxon>Tremellales</taxon>
        <taxon>Cryptococcaceae</taxon>
        <taxon>Kwoniella</taxon>
    </lineage>
</organism>
<dbReference type="GO" id="GO:0016020">
    <property type="term" value="C:membrane"/>
    <property type="evidence" value="ECO:0007669"/>
    <property type="project" value="UniProtKB-SubCell"/>
</dbReference>
<feature type="transmembrane region" description="Helical" evidence="9">
    <location>
        <begin position="167"/>
        <end position="190"/>
    </location>
</feature>
<dbReference type="InterPro" id="IPR050360">
    <property type="entry name" value="MFS_Sugar_Transporters"/>
</dbReference>
<dbReference type="InterPro" id="IPR003663">
    <property type="entry name" value="Sugar/inositol_transpt"/>
</dbReference>
<dbReference type="GeneID" id="30205807"/>
<reference evidence="12" key="4">
    <citation type="submission" date="2024-02" db="EMBL/GenBank/DDBJ databases">
        <title>Comparative genomics of Cryptococcus and Kwoniella reveals pathogenesis evolution and contrasting modes of karyotype evolution via chromosome fusion or intercentromeric recombination.</title>
        <authorList>
            <person name="Coelho M.A."/>
            <person name="David-Palma M."/>
            <person name="Shea T."/>
            <person name="Bowers K."/>
            <person name="McGinley-Smith S."/>
            <person name="Mohammad A.W."/>
            <person name="Gnirke A."/>
            <person name="Yurkov A.M."/>
            <person name="Nowrousian M."/>
            <person name="Sun S."/>
            <person name="Cuomo C.A."/>
            <person name="Heitman J."/>
        </authorList>
    </citation>
    <scope>NUCLEOTIDE SEQUENCE</scope>
    <source>
        <strain evidence="12">CBS 10118</strain>
    </source>
</reference>
<keyword evidence="3 8" id="KW-0813">Transport</keyword>
<evidence type="ECO:0000313" key="12">
    <source>
        <dbReference type="EMBL" id="WVW80729.1"/>
    </source>
</evidence>
<comment type="catalytic activity">
    <reaction evidence="7">
        <text>myo-inositol(out) + H(+)(out) = myo-inositol(in) + H(+)(in)</text>
        <dbReference type="Rhea" id="RHEA:60364"/>
        <dbReference type="ChEBI" id="CHEBI:15378"/>
        <dbReference type="ChEBI" id="CHEBI:17268"/>
    </reaction>
</comment>
<keyword evidence="5 9" id="KW-1133">Transmembrane helix</keyword>
<dbReference type="EMBL" id="KI894018">
    <property type="protein sequence ID" value="OCF29895.1"/>
    <property type="molecule type" value="Genomic_DNA"/>
</dbReference>
<proteinExistence type="inferred from homology"/>
<reference evidence="11" key="3">
    <citation type="submission" date="2014-01" db="EMBL/GenBank/DDBJ databases">
        <title>Evolution of pathogenesis and genome organization in the Tremellales.</title>
        <authorList>
            <person name="Cuomo C."/>
            <person name="Litvintseva A."/>
            <person name="Heitman J."/>
            <person name="Chen Y."/>
            <person name="Sun S."/>
            <person name="Springer D."/>
            <person name="Dromer F."/>
            <person name="Young S."/>
            <person name="Zeng Q."/>
            <person name="Chapman S."/>
            <person name="Gujja S."/>
            <person name="Saif S."/>
            <person name="Birren B."/>
        </authorList>
    </citation>
    <scope>NUCLEOTIDE SEQUENCE</scope>
    <source>
        <strain evidence="11">CBS 10118</strain>
    </source>
</reference>
<dbReference type="GO" id="GO:0005351">
    <property type="term" value="F:carbohydrate:proton symporter activity"/>
    <property type="evidence" value="ECO:0007669"/>
    <property type="project" value="TreeGrafter"/>
</dbReference>
<feature type="transmembrane region" description="Helical" evidence="9">
    <location>
        <begin position="324"/>
        <end position="346"/>
    </location>
</feature>
<evidence type="ECO:0000256" key="7">
    <source>
        <dbReference type="ARBA" id="ARBA00049119"/>
    </source>
</evidence>
<dbReference type="PROSITE" id="PS50850">
    <property type="entry name" value="MFS"/>
    <property type="match status" value="1"/>
</dbReference>
<dbReference type="PANTHER" id="PTHR48022:SF68">
    <property type="entry name" value="MAJOR FACILITATOR SUPERFAMILY (MFS) PROFILE DOMAIN-CONTAINING PROTEIN-RELATED"/>
    <property type="match status" value="1"/>
</dbReference>
<feature type="transmembrane region" description="Helical" evidence="9">
    <location>
        <begin position="452"/>
        <end position="475"/>
    </location>
</feature>
<dbReference type="PANTHER" id="PTHR48022">
    <property type="entry name" value="PLASTIDIC GLUCOSE TRANSPORTER 4"/>
    <property type="match status" value="1"/>
</dbReference>
<keyword evidence="6 9" id="KW-0472">Membrane</keyword>
<keyword evidence="13" id="KW-1185">Reference proteome</keyword>
<keyword evidence="4 9" id="KW-0812">Transmembrane</keyword>
<dbReference type="SUPFAM" id="SSF103473">
    <property type="entry name" value="MFS general substrate transporter"/>
    <property type="match status" value="1"/>
</dbReference>
<dbReference type="InterPro" id="IPR005828">
    <property type="entry name" value="MFS_sugar_transport-like"/>
</dbReference>
<dbReference type="NCBIfam" id="TIGR00879">
    <property type="entry name" value="SP"/>
    <property type="match status" value="1"/>
</dbReference>
<evidence type="ECO:0000259" key="10">
    <source>
        <dbReference type="PROSITE" id="PS50850"/>
    </source>
</evidence>
<gene>
    <name evidence="11" type="ORF">I302_01408</name>
    <name evidence="12" type="ORF">I302_102715</name>
</gene>
<dbReference type="KEGG" id="kbi:30205807"/>
<feature type="transmembrane region" description="Helical" evidence="9">
    <location>
        <begin position="64"/>
        <end position="94"/>
    </location>
</feature>
<feature type="transmembrane region" description="Helical" evidence="9">
    <location>
        <begin position="487"/>
        <end position="505"/>
    </location>
</feature>
<dbReference type="OrthoDB" id="6612291at2759"/>
<dbReference type="InterPro" id="IPR020846">
    <property type="entry name" value="MFS_dom"/>
</dbReference>
<evidence type="ECO:0000256" key="2">
    <source>
        <dbReference type="ARBA" id="ARBA00010992"/>
    </source>
</evidence>
<comment type="subcellular location">
    <subcellularLocation>
        <location evidence="1">Membrane</location>
        <topology evidence="1">Multi-pass membrane protein</topology>
    </subcellularLocation>
</comment>
<accession>A0A1B9GG28</accession>
<dbReference type="STRING" id="1296100.A0A1B9GG28"/>
<reference evidence="11" key="1">
    <citation type="submission" date="2013-07" db="EMBL/GenBank/DDBJ databases">
        <title>The Genome Sequence of Cryptococcus bestiolae CBS10118.</title>
        <authorList>
            <consortium name="The Broad Institute Genome Sequencing Platform"/>
            <person name="Cuomo C."/>
            <person name="Litvintseva A."/>
            <person name="Chen Y."/>
            <person name="Heitman J."/>
            <person name="Sun S."/>
            <person name="Springer D."/>
            <person name="Dromer F."/>
            <person name="Young S.K."/>
            <person name="Zeng Q."/>
            <person name="Gargeya S."/>
            <person name="Fitzgerald M."/>
            <person name="Abouelleil A."/>
            <person name="Alvarado L."/>
            <person name="Berlin A.M."/>
            <person name="Chapman S.B."/>
            <person name="Dewar J."/>
            <person name="Goldberg J."/>
            <person name="Griggs A."/>
            <person name="Gujja S."/>
            <person name="Hansen M."/>
            <person name="Howarth C."/>
            <person name="Imamovic A."/>
            <person name="Larimer J."/>
            <person name="McCowan C."/>
            <person name="Murphy C."/>
            <person name="Pearson M."/>
            <person name="Priest M."/>
            <person name="Roberts A."/>
            <person name="Saif S."/>
            <person name="Shea T."/>
            <person name="Sykes S."/>
            <person name="Wortman J."/>
            <person name="Nusbaum C."/>
            <person name="Birren B."/>
        </authorList>
    </citation>
    <scope>NUCLEOTIDE SEQUENCE [LARGE SCALE GENOMIC DNA]</scope>
    <source>
        <strain evidence="11">CBS 10118</strain>
    </source>
</reference>
<feature type="transmembrane region" description="Helical" evidence="9">
    <location>
        <begin position="114"/>
        <end position="131"/>
    </location>
</feature>
<sequence>MTSPGDPVKSQIQTDWDSKPELSHNEIIHLDGSPADTDGPVALIESKFAHLNKKQTLRVFWKTVLYAFAVGLGALFDGFAIVIPGSIVANQGFINTFSTLNNAKGVPILDPKVVGAWGGIQSGGQIFAMWSGPFISDKLGRKANMYTVVVLVLAAIAIELSTKSWKIYAIARLFSGIAVGYVQSGIPVFISEIAPPAIRGSLLSMYSMMYNLGGLSASIALKIVVGLGPDKFRHAFYSQFVFVGLFVCVLPFLPESPWYYARKHEHDKAKKSLVRLNGGIPGWDVDYEYEVLRTNVAHSESLKLLQKQSAFKELFIGTNGRRTLVALLPMLYSYMTGLSLIFGYTSYFFKLAGVKDPFLGSLIVKLVLNAATLISFYTVETVGRRWSLLGGGGAMGLVMLIMGILASTGSATSGEAVVALFCIHIASYALSVGPIAYTFIAEVPTARLRARTAGLVTGAAASFGLIFNYCTPIMLASPGANWGLNIGYFWAGTTALSLVALFFFIPETKGRTYAELDELFERKIPARKFKTTTTKTDEQRVGNEDSV</sequence>
<dbReference type="EMBL" id="CP144541">
    <property type="protein sequence ID" value="WVW80729.1"/>
    <property type="molecule type" value="Genomic_DNA"/>
</dbReference>
<evidence type="ECO:0000256" key="5">
    <source>
        <dbReference type="ARBA" id="ARBA00022989"/>
    </source>
</evidence>
<dbReference type="Pfam" id="PF00083">
    <property type="entry name" value="Sugar_tr"/>
    <property type="match status" value="1"/>
</dbReference>
<dbReference type="PROSITE" id="PS00217">
    <property type="entry name" value="SUGAR_TRANSPORT_2"/>
    <property type="match status" value="1"/>
</dbReference>
<feature type="domain" description="Major facilitator superfamily (MFS) profile" evidence="10">
    <location>
        <begin position="66"/>
        <end position="509"/>
    </location>
</feature>
<evidence type="ECO:0000256" key="6">
    <source>
        <dbReference type="ARBA" id="ARBA00023136"/>
    </source>
</evidence>
<dbReference type="PRINTS" id="PR00171">
    <property type="entry name" value="SUGRTRNSPORT"/>
</dbReference>
<feature type="transmembrane region" description="Helical" evidence="9">
    <location>
        <begin position="386"/>
        <end position="406"/>
    </location>
</feature>
<protein>
    <recommendedName>
        <fullName evidence="10">Major facilitator superfamily (MFS) profile domain-containing protein</fullName>
    </recommendedName>
</protein>
<evidence type="ECO:0000256" key="8">
    <source>
        <dbReference type="RuleBase" id="RU003346"/>
    </source>
</evidence>